<keyword evidence="1" id="KW-0812">Transmembrane</keyword>
<keyword evidence="1" id="KW-0472">Membrane</keyword>
<feature type="transmembrane region" description="Helical" evidence="1">
    <location>
        <begin position="132"/>
        <end position="164"/>
    </location>
</feature>
<dbReference type="InterPro" id="IPR004697">
    <property type="entry name" value="AbgT"/>
</dbReference>
<feature type="transmembrane region" description="Helical" evidence="1">
    <location>
        <begin position="390"/>
        <end position="410"/>
    </location>
</feature>
<protein>
    <submittedName>
        <fullName evidence="2">Aminobenzoyl-glutamate AbgT family transporter</fullName>
    </submittedName>
</protein>
<name>A0A1B1K8Q8_RHOOP</name>
<gene>
    <name evidence="2" type="ORF">R1CP_21425</name>
</gene>
<feature type="transmembrane region" description="Helical" evidence="1">
    <location>
        <begin position="415"/>
        <end position="431"/>
    </location>
</feature>
<evidence type="ECO:0000256" key="1">
    <source>
        <dbReference type="SAM" id="Phobius"/>
    </source>
</evidence>
<feature type="transmembrane region" description="Helical" evidence="1">
    <location>
        <begin position="220"/>
        <end position="238"/>
    </location>
</feature>
<feature type="transmembrane region" description="Helical" evidence="1">
    <location>
        <begin position="478"/>
        <end position="503"/>
    </location>
</feature>
<feature type="transmembrane region" description="Helical" evidence="1">
    <location>
        <begin position="195"/>
        <end position="214"/>
    </location>
</feature>
<feature type="transmembrane region" description="Helical" evidence="1">
    <location>
        <begin position="311"/>
        <end position="330"/>
    </location>
</feature>
<dbReference type="GO" id="GO:0015558">
    <property type="term" value="F:secondary active p-aminobenzoyl-glutamate transmembrane transporter activity"/>
    <property type="evidence" value="ECO:0007669"/>
    <property type="project" value="InterPro"/>
</dbReference>
<dbReference type="PANTHER" id="PTHR30282">
    <property type="entry name" value="P-AMINOBENZOYL GLUTAMATE TRANSPORTER"/>
    <property type="match status" value="1"/>
</dbReference>
<dbReference type="RefSeq" id="WP_065491514.1">
    <property type="nucleotide sequence ID" value="NZ_CP009111.1"/>
</dbReference>
<proteinExistence type="predicted"/>
<evidence type="ECO:0000313" key="3">
    <source>
        <dbReference type="Proteomes" id="UP000186108"/>
    </source>
</evidence>
<sequence length="514" mass="54320">MKVLHMTSVIRQYTKKLPGNVLNRVERVGNRLPHPFILFLYMAVAIAILSLIASLAGATVIDPKSQEQVDIQNLLSADGLEFALTTMLDNFLSFPPLGLVIVMLLGVGLANQVGLLEIAFKAIVVRASPRMLTFVVIFVGIVSNIASESAAIVIPPLAAMLFLAVGRHPIAGLAAGFGAVGAGFSANFIVAGTDVLLSGITTSAAGIVDSSVVVTPVSNWYFMSASTLILTIVGVLITEKVVEPRLGPYDGSGSDRDNSEFLITADQRRGLRNAGLVALLYAAVVIALVAPPNAALRGEGGSIITSPFMDSLVPIIFLFFVSVGITYGIAVGTITSSSDVPKLMIESAKDLAGILVLVFAVAQTIAYFQWTNLGLWVAVQGSGLLEALDVDGVVALIMLSLVTIVLSLVISSGSALWAVMAPVFVPMMMLHDVNPAYAQLAYRIADSSTNMLVPLSPILAVALGYIQKYDKTAGVGTVFALMIPYAATFYLIWMLQFVVWTVFGLPIGPGEYLN</sequence>
<evidence type="ECO:0000313" key="2">
    <source>
        <dbReference type="EMBL" id="ANS28961.1"/>
    </source>
</evidence>
<feature type="transmembrane region" description="Helical" evidence="1">
    <location>
        <begin position="170"/>
        <end position="190"/>
    </location>
</feature>
<feature type="transmembrane region" description="Helical" evidence="1">
    <location>
        <begin position="451"/>
        <end position="466"/>
    </location>
</feature>
<dbReference type="GO" id="GO:1902604">
    <property type="term" value="P:p-aminobenzoyl-glutamate transmembrane transport"/>
    <property type="evidence" value="ECO:0007669"/>
    <property type="project" value="InterPro"/>
</dbReference>
<dbReference type="Pfam" id="PF03806">
    <property type="entry name" value="ABG_transport"/>
    <property type="match status" value="1"/>
</dbReference>
<feature type="transmembrane region" description="Helical" evidence="1">
    <location>
        <begin position="97"/>
        <end position="120"/>
    </location>
</feature>
<dbReference type="PANTHER" id="PTHR30282:SF0">
    <property type="entry name" value="P-AMINOBENZOYL-GLUTAMATE TRANSPORT PROTEIN"/>
    <property type="match status" value="1"/>
</dbReference>
<reference evidence="2 3" key="1">
    <citation type="submission" date="2014-07" db="EMBL/GenBank/DDBJ databases">
        <authorList>
            <person name="Zhang J.E."/>
            <person name="Yang H."/>
            <person name="Guo J."/>
            <person name="Deng Z."/>
            <person name="Luo H."/>
            <person name="Luo M."/>
            <person name="Zhao B."/>
        </authorList>
    </citation>
    <scope>NUCLEOTIDE SEQUENCE [LARGE SCALE GENOMIC DNA]</scope>
    <source>
        <strain evidence="2 3">1CP</strain>
    </source>
</reference>
<dbReference type="Proteomes" id="UP000186108">
    <property type="component" value="Chromosome"/>
</dbReference>
<dbReference type="EMBL" id="CP009111">
    <property type="protein sequence ID" value="ANS28961.1"/>
    <property type="molecule type" value="Genomic_DNA"/>
</dbReference>
<feature type="transmembrane region" description="Helical" evidence="1">
    <location>
        <begin position="351"/>
        <end position="370"/>
    </location>
</feature>
<dbReference type="AlphaFoldDB" id="A0A1B1K8Q8"/>
<feature type="transmembrane region" description="Helical" evidence="1">
    <location>
        <begin position="36"/>
        <end position="61"/>
    </location>
</feature>
<organism evidence="2 3">
    <name type="scientific">Rhodococcus opacus</name>
    <name type="common">Nocardia opaca</name>
    <dbReference type="NCBI Taxonomy" id="37919"/>
    <lineage>
        <taxon>Bacteria</taxon>
        <taxon>Bacillati</taxon>
        <taxon>Actinomycetota</taxon>
        <taxon>Actinomycetes</taxon>
        <taxon>Mycobacteriales</taxon>
        <taxon>Nocardiaceae</taxon>
        <taxon>Rhodococcus</taxon>
    </lineage>
</organism>
<dbReference type="PATRIC" id="fig|37919.13.peg.4521"/>
<keyword evidence="1" id="KW-1133">Transmembrane helix</keyword>
<accession>A0A1B1K8Q8</accession>
<feature type="transmembrane region" description="Helical" evidence="1">
    <location>
        <begin position="274"/>
        <end position="291"/>
    </location>
</feature>